<dbReference type="EMBL" id="BBYR01000008">
    <property type="protein sequence ID" value="GAP34591.1"/>
    <property type="molecule type" value="Genomic_DNA"/>
</dbReference>
<comment type="caution">
    <text evidence="1">The sequence shown here is derived from an EMBL/GenBank/DDBJ whole genome shotgun (WGS) entry which is preliminary data.</text>
</comment>
<reference evidence="1 2" key="2">
    <citation type="journal article" date="2016" name="Science">
        <title>A bacterium that degrades and assimilates poly(ethylene terephthalate).</title>
        <authorList>
            <person name="Yoshida S."/>
            <person name="Hiraga K."/>
            <person name="Takehana T."/>
            <person name="Taniguchi I."/>
            <person name="Yamaji H."/>
            <person name="Maeda Y."/>
            <person name="Toyohara K."/>
            <person name="Miyamoto K."/>
            <person name="Kimura Y."/>
            <person name="Oda K."/>
        </authorList>
    </citation>
    <scope>NUCLEOTIDE SEQUENCE [LARGE SCALE GENOMIC DNA]</scope>
    <source>
        <strain evidence="2">NBRC 110686 / TISTR 2288 / 201-F6</strain>
    </source>
</reference>
<proteinExistence type="predicted"/>
<keyword evidence="2" id="KW-1185">Reference proteome</keyword>
<gene>
    <name evidence="1" type="ORF">ISF6_5060</name>
</gene>
<evidence type="ECO:0000313" key="1">
    <source>
        <dbReference type="EMBL" id="GAP34591.1"/>
    </source>
</evidence>
<evidence type="ECO:0000313" key="2">
    <source>
        <dbReference type="Proteomes" id="UP000037660"/>
    </source>
</evidence>
<reference evidence="2" key="1">
    <citation type="submission" date="2015-07" db="EMBL/GenBank/DDBJ databases">
        <title>Discovery of a poly(ethylene terephthalate assimilation.</title>
        <authorList>
            <person name="Yoshida S."/>
            <person name="Hiraga K."/>
            <person name="Takehana T."/>
            <person name="Taniguchi I."/>
            <person name="Yamaji H."/>
            <person name="Maeda Y."/>
            <person name="Toyohara K."/>
            <person name="Miyamoto K."/>
            <person name="Kimura Y."/>
            <person name="Oda K."/>
        </authorList>
    </citation>
    <scope>NUCLEOTIDE SEQUENCE [LARGE SCALE GENOMIC DNA]</scope>
    <source>
        <strain evidence="2">NBRC 110686 / TISTR 2288 / 201-F6</strain>
    </source>
</reference>
<dbReference type="AlphaFoldDB" id="A0A0K8NW31"/>
<dbReference type="OrthoDB" id="9151455at2"/>
<sequence>MLDALKRLFSSSPGQPDWREVSGWARSQQYAFKIVREAAGFAIDGAFGSLPWRLEWGPPQRAYVKTRELRLRMALAVPEDAQALLLNRSLLDALEAQTFEDFTQGTQTYVGSAIPEEMRWLAMWQRSPLPGQRELRQHLAALAPDPAIAARWVDGPLGLQLLGLREGLLKAQPPFLLMANRGRLYLRMELAEATAPALAEAVGVFGVAAQQWLAVCGVAADERDWSATAIAAWQGQLPSQLGEPGPPRG</sequence>
<organism evidence="1 2">
    <name type="scientific">Piscinibacter sakaiensis</name>
    <name type="common">Ideonella sakaiensis</name>
    <dbReference type="NCBI Taxonomy" id="1547922"/>
    <lineage>
        <taxon>Bacteria</taxon>
        <taxon>Pseudomonadati</taxon>
        <taxon>Pseudomonadota</taxon>
        <taxon>Betaproteobacteria</taxon>
        <taxon>Burkholderiales</taxon>
        <taxon>Sphaerotilaceae</taxon>
        <taxon>Piscinibacter</taxon>
    </lineage>
</organism>
<dbReference type="RefSeq" id="WP_054018715.1">
    <property type="nucleotide sequence ID" value="NZ_BBYR01000008.1"/>
</dbReference>
<accession>A0A0K8NW31</accession>
<name>A0A0K8NW31_PISS1</name>
<dbReference type="Proteomes" id="UP000037660">
    <property type="component" value="Unassembled WGS sequence"/>
</dbReference>
<protein>
    <submittedName>
        <fullName evidence="1">Uncharacterized protein</fullName>
    </submittedName>
</protein>